<protein>
    <submittedName>
        <fullName evidence="1">Head-tail joining protein</fullName>
    </submittedName>
</protein>
<name>K4I4B9_9CAUD</name>
<dbReference type="Proteomes" id="UP000008061">
    <property type="component" value="Segment"/>
</dbReference>
<evidence type="ECO:0000313" key="2">
    <source>
        <dbReference type="Proteomes" id="UP000008061"/>
    </source>
</evidence>
<proteinExistence type="predicted"/>
<gene>
    <name evidence="1" type="ORF">8014-B2_0028</name>
</gene>
<dbReference type="EMBL" id="JX486088">
    <property type="protein sequence ID" value="AFU63095.1"/>
    <property type="molecule type" value="Genomic_DNA"/>
</dbReference>
<organism evidence="1 2">
    <name type="scientific">Lactobacillus phage ATCC 8014-B2</name>
    <dbReference type="NCBI Taxonomy" id="1225795"/>
    <lineage>
        <taxon>Viruses</taxon>
        <taxon>Duplodnaviria</taxon>
        <taxon>Heunggongvirae</taxon>
        <taxon>Uroviricota</taxon>
        <taxon>Caudoviricetes</taxon>
        <taxon>Tybeckvirinae</taxon>
        <taxon>Douglaswolinvirus</taxon>
        <taxon>Douglaswolinvirus B2</taxon>
    </lineage>
</organism>
<evidence type="ECO:0000313" key="1">
    <source>
        <dbReference type="EMBL" id="AFU63095.1"/>
    </source>
</evidence>
<accession>K4I4B9</accession>
<reference evidence="1 2" key="1">
    <citation type="journal article" date="2012" name="Appl. Environ. Microbiol.">
        <title>Characterization of Two Virulent Phages of Lactobacillus plantarum.</title>
        <authorList>
            <person name="Briggiler Marco M."/>
            <person name="Garneau J.E."/>
            <person name="Tremblay D."/>
            <person name="Quiberoni A."/>
            <person name="Moineau S."/>
        </authorList>
    </citation>
    <scope>NUCLEOTIDE SEQUENCE [LARGE SCALE GENOMIC DNA]</scope>
</reference>
<keyword evidence="2" id="KW-1185">Reference proteome</keyword>
<sequence length="163" mass="18474">MCLALQVMEGAIHMAINKKLVTTGLGSIEVTGEDELLKQLDKFKLSRKERSAIVEAAIPIAEKHLYDSTPYDEFEDVQNKKLYGKSIGHLRDHITHKPNQFIDGGTELGFEQKAYPIAVWTDWGTYRQPAQFWFEKSIETMPYDQIFAAQTQTAKAILKAKGL</sequence>